<organism evidence="2 3">
    <name type="scientific">Fusarium oxysporum f. sp. narcissi</name>
    <dbReference type="NCBI Taxonomy" id="451672"/>
    <lineage>
        <taxon>Eukaryota</taxon>
        <taxon>Fungi</taxon>
        <taxon>Dikarya</taxon>
        <taxon>Ascomycota</taxon>
        <taxon>Pezizomycotina</taxon>
        <taxon>Sordariomycetes</taxon>
        <taxon>Hypocreomycetidae</taxon>
        <taxon>Hypocreales</taxon>
        <taxon>Nectriaceae</taxon>
        <taxon>Fusarium</taxon>
        <taxon>Fusarium oxysporum species complex</taxon>
    </lineage>
</organism>
<dbReference type="Gene3D" id="3.40.710.10">
    <property type="entry name" value="DD-peptidase/beta-lactamase superfamily"/>
    <property type="match status" value="1"/>
</dbReference>
<sequence length="440" mass="48568">MSFNSQIRSGLRDLVDSACADQKAGIPGATVIVIGNDGNDLFSYSAGKRGIISEDPMTLESVYWIASCTKVVTGIACMQLVEQGILKLDDGDHLEGLCPELKNLKVLRPDGTFENKKWPITLRMLLTHTSGFGYTFSNERLRDWALPVGIDEFSGRLDDMKMPLLFQPGEAWEYGVGIDWAGIALQRATRLTLHDYLHKHIFQPLGITDMSIIPNDEMRSRLAYMHARDMDGTLKPRDHLLRLPLVINAKDEYEAASVFNSGGAGLFAKPQEFCSESAPSSRSKYNPLIWLPGVEVLAVLLNDGKCPRTSAQLLLKETVDEMFRNQIPDFPNFSRQSIPAAKSELTNPLPELYPVPGDPPQGWGLTFMLSNGGVTGRSTGTGHWAGLSNIWWWCDRENGVAGMVCTQILPLGDAKVLELWVGVEAQVYRAITEEAGVLKA</sequence>
<proteinExistence type="predicted"/>
<evidence type="ECO:0000313" key="2">
    <source>
        <dbReference type="EMBL" id="RYC78640.1"/>
    </source>
</evidence>
<dbReference type="InterPro" id="IPR001466">
    <property type="entry name" value="Beta-lactam-related"/>
</dbReference>
<accession>A0A4Q2UY76</accession>
<dbReference type="AlphaFoldDB" id="A0A4Q2UY76"/>
<reference evidence="2 3" key="1">
    <citation type="submission" date="2016-12" db="EMBL/GenBank/DDBJ databases">
        <title>Draft genome sequence of Fusarium oxysporum causing rot on Narcissus.</title>
        <authorList>
            <person name="Armitage A.D."/>
            <person name="Taylor A."/>
            <person name="Clarkson J.P."/>
            <person name="Harrison R.J."/>
            <person name="Jackson A.C."/>
        </authorList>
    </citation>
    <scope>NUCLEOTIDE SEQUENCE [LARGE SCALE GENOMIC DNA]</scope>
    <source>
        <strain evidence="2 3">N139</strain>
    </source>
</reference>
<comment type="caution">
    <text evidence="2">The sequence shown here is derived from an EMBL/GenBank/DDBJ whole genome shotgun (WGS) entry which is preliminary data.</text>
</comment>
<gene>
    <name evidence="2" type="ORF">BFJ63_vAg18487</name>
</gene>
<dbReference type="InterPro" id="IPR012338">
    <property type="entry name" value="Beta-lactam/transpept-like"/>
</dbReference>
<dbReference type="Pfam" id="PF00144">
    <property type="entry name" value="Beta-lactamase"/>
    <property type="match status" value="1"/>
</dbReference>
<dbReference type="Proteomes" id="UP000290540">
    <property type="component" value="Unassembled WGS sequence"/>
</dbReference>
<dbReference type="SUPFAM" id="SSF56601">
    <property type="entry name" value="beta-lactamase/transpeptidase-like"/>
    <property type="match status" value="1"/>
</dbReference>
<dbReference type="PANTHER" id="PTHR43283:SF3">
    <property type="entry name" value="BETA-LACTAMASE FAMILY PROTEIN (AFU_ORTHOLOGUE AFUA_5G07500)"/>
    <property type="match status" value="1"/>
</dbReference>
<protein>
    <recommendedName>
        <fullName evidence="1">Beta-lactamase-related domain-containing protein</fullName>
    </recommendedName>
</protein>
<name>A0A4Q2UY76_FUSOX</name>
<dbReference type="PANTHER" id="PTHR43283">
    <property type="entry name" value="BETA-LACTAMASE-RELATED"/>
    <property type="match status" value="1"/>
</dbReference>
<dbReference type="InterPro" id="IPR050789">
    <property type="entry name" value="Diverse_Enzym_Activities"/>
</dbReference>
<dbReference type="EMBL" id="MQTW01001014">
    <property type="protein sequence ID" value="RYC78640.1"/>
    <property type="molecule type" value="Genomic_DNA"/>
</dbReference>
<feature type="domain" description="Beta-lactamase-related" evidence="1">
    <location>
        <begin position="22"/>
        <end position="268"/>
    </location>
</feature>
<evidence type="ECO:0000313" key="3">
    <source>
        <dbReference type="Proteomes" id="UP000290540"/>
    </source>
</evidence>
<evidence type="ECO:0000259" key="1">
    <source>
        <dbReference type="Pfam" id="PF00144"/>
    </source>
</evidence>